<accession>A0A369UVJ6</accession>
<evidence type="ECO:0000256" key="3">
    <source>
        <dbReference type="ARBA" id="ARBA00022827"/>
    </source>
</evidence>
<proteinExistence type="predicted"/>
<dbReference type="Pfam" id="PF01494">
    <property type="entry name" value="FAD_binding_3"/>
    <property type="match status" value="1"/>
</dbReference>
<dbReference type="SUPFAM" id="SSF51905">
    <property type="entry name" value="FAD/NAD(P)-binding domain"/>
    <property type="match status" value="1"/>
</dbReference>
<name>A0A369UVJ6_9ACTN</name>
<dbReference type="PRINTS" id="PR00420">
    <property type="entry name" value="RNGMNOXGNASE"/>
</dbReference>
<comment type="cofactor">
    <cofactor evidence="1">
        <name>FAD</name>
        <dbReference type="ChEBI" id="CHEBI:57692"/>
    </cofactor>
</comment>
<dbReference type="InterPro" id="IPR036188">
    <property type="entry name" value="FAD/NAD-bd_sf"/>
</dbReference>
<evidence type="ECO:0000259" key="4">
    <source>
        <dbReference type="Pfam" id="PF01494"/>
    </source>
</evidence>
<organism evidence="5 6">
    <name type="scientific">Streptomyces parvulus</name>
    <dbReference type="NCBI Taxonomy" id="146923"/>
    <lineage>
        <taxon>Bacteria</taxon>
        <taxon>Bacillati</taxon>
        <taxon>Actinomycetota</taxon>
        <taxon>Actinomycetes</taxon>
        <taxon>Kitasatosporales</taxon>
        <taxon>Streptomycetaceae</taxon>
        <taxon>Streptomyces</taxon>
    </lineage>
</organism>
<comment type="caution">
    <text evidence="5">The sequence shown here is derived from an EMBL/GenBank/DDBJ whole genome shotgun (WGS) entry which is preliminary data.</text>
</comment>
<dbReference type="Gene3D" id="3.30.70.2450">
    <property type="match status" value="1"/>
</dbReference>
<evidence type="ECO:0000313" key="5">
    <source>
        <dbReference type="EMBL" id="RDD84766.1"/>
    </source>
</evidence>
<reference evidence="5 6" key="1">
    <citation type="submission" date="2018-07" db="EMBL/GenBank/DDBJ databases">
        <title>Genome guided investigation of antibiotics producing actinomycetales strain isolated from a Macau mangrove ecosystem.</title>
        <authorList>
            <person name="Hu D."/>
        </authorList>
    </citation>
    <scope>NUCLEOTIDE SEQUENCE [LARGE SCALE GENOMIC DNA]</scope>
    <source>
        <strain evidence="5 6">2297</strain>
    </source>
</reference>
<dbReference type="Proteomes" id="UP000253742">
    <property type="component" value="Unassembled WGS sequence"/>
</dbReference>
<dbReference type="InterPro" id="IPR050641">
    <property type="entry name" value="RIFMO-like"/>
</dbReference>
<dbReference type="GO" id="GO:0016709">
    <property type="term" value="F:oxidoreductase activity, acting on paired donors, with incorporation or reduction of molecular oxygen, NAD(P)H as one donor, and incorporation of one atom of oxygen"/>
    <property type="evidence" value="ECO:0007669"/>
    <property type="project" value="UniProtKB-ARBA"/>
</dbReference>
<sequence length="540" mass="56780">MLLAAELGERGVRTVVLEALATVCERPKARVLHARALQGLVRRGYLTELVPRADSGEAERGMPFRFGGVPGLTLTVPAWEPGPVLRKPQADLERLFERRARAAGVRILREHRVARVLEMGETVQVVAEGPSGLVEFAASYVVGADGGRGVVRELAGVPSRSWAATASGLAGLVHFDGGERWDGVEAGWHRTERGWLVVHDFPGEGTFVRTLDCSGPHGDRRVPPTASELQEEVCRIAGREIRLGPVRWLSRFSDFARLAESFRWGRVFLAGDAAHVHFPVGAQGLSLGVQDALNLGWKLALVVRGRAGDGLLDTYDAERRPAARRVMENVSEQLELMRFQPEAVVDADADADADALRGLFAGAGAGAGARAGAGAVGGCGGGQGGRNLSGLISGQDVVLPGCEEGGSGWEGRFLPNAPLRTAAEGDSDVIGLLRSGSWLLLCSGAEGGRYARLAGIWGDAVRTVRLKPGGGMPCGALLVRPDGYVVWASAARPGPGSVEEVSARLAGVLGRYLGGRPSRSPALRRASAGARLGVRAGVAS</sequence>
<evidence type="ECO:0000256" key="2">
    <source>
        <dbReference type="ARBA" id="ARBA00022630"/>
    </source>
</evidence>
<protein>
    <recommendedName>
        <fullName evidence="4">FAD-binding domain-containing protein</fullName>
    </recommendedName>
</protein>
<feature type="domain" description="FAD-binding" evidence="4">
    <location>
        <begin position="1"/>
        <end position="329"/>
    </location>
</feature>
<dbReference type="AlphaFoldDB" id="A0A369UVJ6"/>
<dbReference type="EMBL" id="QQBH01000035">
    <property type="protein sequence ID" value="RDD84766.1"/>
    <property type="molecule type" value="Genomic_DNA"/>
</dbReference>
<dbReference type="GO" id="GO:0071949">
    <property type="term" value="F:FAD binding"/>
    <property type="evidence" value="ECO:0007669"/>
    <property type="project" value="InterPro"/>
</dbReference>
<evidence type="ECO:0000256" key="1">
    <source>
        <dbReference type="ARBA" id="ARBA00001974"/>
    </source>
</evidence>
<dbReference type="InterPro" id="IPR002938">
    <property type="entry name" value="FAD-bd"/>
</dbReference>
<keyword evidence="3" id="KW-0274">FAD</keyword>
<gene>
    <name evidence="5" type="ORF">DVZ84_33550</name>
</gene>
<dbReference type="PANTHER" id="PTHR43004:SF19">
    <property type="entry name" value="BINDING MONOOXYGENASE, PUTATIVE (JCVI)-RELATED"/>
    <property type="match status" value="1"/>
</dbReference>
<keyword evidence="2" id="KW-0285">Flavoprotein</keyword>
<dbReference type="OrthoDB" id="8670884at2"/>
<dbReference type="PANTHER" id="PTHR43004">
    <property type="entry name" value="TRK SYSTEM POTASSIUM UPTAKE PROTEIN"/>
    <property type="match status" value="1"/>
</dbReference>
<dbReference type="Gene3D" id="3.40.30.120">
    <property type="match status" value="1"/>
</dbReference>
<dbReference type="Pfam" id="PF21274">
    <property type="entry name" value="Rng_hyd_C"/>
    <property type="match status" value="1"/>
</dbReference>
<evidence type="ECO:0000313" key="6">
    <source>
        <dbReference type="Proteomes" id="UP000253742"/>
    </source>
</evidence>
<dbReference type="Gene3D" id="3.50.50.60">
    <property type="entry name" value="FAD/NAD(P)-binding domain"/>
    <property type="match status" value="2"/>
</dbReference>